<sequence length="213" mass="24352">MGDYLIELVEELLNPKNLVSGLFILGGAYLGALLAGKSTLKATKEELSYAMYVERVEKTERKSKSEQLIISYLKQIKSSITKLDFLVSEDSNGMNVYDTHDFISEIEFEMNHIGKLKNSINNIPMEYLMVPWFEKIQVVIQQISQLESEINIYFSKSGDKTLVVDNIKSSLALIDEKAGEVEDSISGSKQYTRMMDSVFAERYEKEEKKYNKL</sequence>
<organism evidence="1 2">
    <name type="scientific">Filibacter tadaridae</name>
    <dbReference type="NCBI Taxonomy" id="2483811"/>
    <lineage>
        <taxon>Bacteria</taxon>
        <taxon>Bacillati</taxon>
        <taxon>Bacillota</taxon>
        <taxon>Bacilli</taxon>
        <taxon>Bacillales</taxon>
        <taxon>Caryophanaceae</taxon>
        <taxon>Filibacter</taxon>
    </lineage>
</organism>
<accession>A0A3P5X9R3</accession>
<dbReference type="Proteomes" id="UP000270468">
    <property type="component" value="Unassembled WGS sequence"/>
</dbReference>
<name>A0A3P5X9R3_9BACL</name>
<keyword evidence="2" id="KW-1185">Reference proteome</keyword>
<proteinExistence type="predicted"/>
<dbReference type="RefSeq" id="WP_124069607.1">
    <property type="nucleotide sequence ID" value="NZ_CBCRXF010000011.1"/>
</dbReference>
<protein>
    <submittedName>
        <fullName evidence="1">Uncharacterized protein</fullName>
    </submittedName>
</protein>
<dbReference type="AlphaFoldDB" id="A0A3P5X9R3"/>
<evidence type="ECO:0000313" key="1">
    <source>
        <dbReference type="EMBL" id="VDC25167.1"/>
    </source>
</evidence>
<evidence type="ECO:0000313" key="2">
    <source>
        <dbReference type="Proteomes" id="UP000270468"/>
    </source>
</evidence>
<gene>
    <name evidence="1" type="ORF">FILTAD_01198</name>
</gene>
<reference evidence="1 2" key="1">
    <citation type="submission" date="2018-11" db="EMBL/GenBank/DDBJ databases">
        <authorList>
            <person name="Criscuolo A."/>
        </authorList>
    </citation>
    <scope>NUCLEOTIDE SEQUENCE [LARGE SCALE GENOMIC DNA]</scope>
    <source>
        <strain evidence="1">ATB-66</strain>
    </source>
</reference>
<dbReference type="EMBL" id="UXAV01000031">
    <property type="protein sequence ID" value="VDC25167.1"/>
    <property type="molecule type" value="Genomic_DNA"/>
</dbReference>